<dbReference type="Pfam" id="PF14736">
    <property type="entry name" value="N_Asn_amidohyd"/>
    <property type="match status" value="2"/>
</dbReference>
<name>A0A7R8WPR6_9CRUS</name>
<accession>A0A7R8WPR6</accession>
<dbReference type="InterPro" id="IPR026750">
    <property type="entry name" value="NTAN1"/>
</dbReference>
<gene>
    <name evidence="1" type="ORF">CTOB1V02_LOCUS10331</name>
</gene>
<dbReference type="PANTHER" id="PTHR12498:SF0">
    <property type="entry name" value="PROTEIN N-TERMINAL ASPARAGINE AMIDOHYDROLASE"/>
    <property type="match status" value="1"/>
</dbReference>
<dbReference type="PANTHER" id="PTHR12498">
    <property type="entry name" value="N-TERMINAL ASPARAGINE AMIDOHYDROLASE"/>
    <property type="match status" value="1"/>
</dbReference>
<reference evidence="1" key="1">
    <citation type="submission" date="2020-11" db="EMBL/GenBank/DDBJ databases">
        <authorList>
            <person name="Tran Van P."/>
        </authorList>
    </citation>
    <scope>NUCLEOTIDE SEQUENCE</scope>
</reference>
<protein>
    <submittedName>
        <fullName evidence="1">Uncharacterized protein</fullName>
    </submittedName>
</protein>
<organism evidence="1">
    <name type="scientific">Cyprideis torosa</name>
    <dbReference type="NCBI Taxonomy" id="163714"/>
    <lineage>
        <taxon>Eukaryota</taxon>
        <taxon>Metazoa</taxon>
        <taxon>Ecdysozoa</taxon>
        <taxon>Arthropoda</taxon>
        <taxon>Crustacea</taxon>
        <taxon>Oligostraca</taxon>
        <taxon>Ostracoda</taxon>
        <taxon>Podocopa</taxon>
        <taxon>Podocopida</taxon>
        <taxon>Cytherocopina</taxon>
        <taxon>Cytheroidea</taxon>
        <taxon>Cytherideidae</taxon>
        <taxon>Cyprideis</taxon>
    </lineage>
</organism>
<dbReference type="GO" id="GO:0008418">
    <property type="term" value="F:protein-N-terminal asparagine amidohydrolase activity"/>
    <property type="evidence" value="ECO:0007669"/>
    <property type="project" value="InterPro"/>
</dbReference>
<evidence type="ECO:0000313" key="1">
    <source>
        <dbReference type="EMBL" id="CAD7232496.1"/>
    </source>
</evidence>
<dbReference type="GO" id="GO:0005634">
    <property type="term" value="C:nucleus"/>
    <property type="evidence" value="ECO:0007669"/>
    <property type="project" value="TreeGrafter"/>
</dbReference>
<dbReference type="GO" id="GO:0006511">
    <property type="term" value="P:ubiquitin-dependent protein catabolic process"/>
    <property type="evidence" value="ECO:0007669"/>
    <property type="project" value="TreeGrafter"/>
</dbReference>
<dbReference type="EMBL" id="OB664722">
    <property type="protein sequence ID" value="CAD7232496.1"/>
    <property type="molecule type" value="Genomic_DNA"/>
</dbReference>
<dbReference type="AlphaFoldDB" id="A0A7R8WPR6"/>
<dbReference type="OrthoDB" id="539995at2759"/>
<proteinExistence type="predicted"/>
<sequence>MVLTVNGHVVDESPRDIRTFIRSHSYLKETASTLLSTSTKVVGPVGLVYVMQREFAATIPHDKNVTLIGTEDVTTCLVVILRHTGSGATALGHFDTAAHHEGIRMMVQRVQELSIGYPEGRIEATLIGAFSDPKGVSDEVIAGVLWPEMALRHARIFTGEHAMLESYDPNLGLLRIGPFNYEPMRGVDLWLEQNDDFIRQHLSSSPEVEPPGFATQTRMALKHIQEHPFPLVTVFPDNKPHFYRKDESGSWVQVRY</sequence>